<protein>
    <submittedName>
        <fullName evidence="1">Uncharacterized protein</fullName>
    </submittedName>
</protein>
<evidence type="ECO:0000313" key="1">
    <source>
        <dbReference type="EMBL" id="NIK87642.1"/>
    </source>
</evidence>
<dbReference type="RefSeq" id="WP_167081438.1">
    <property type="nucleotide sequence ID" value="NZ_BAAADC010000001.1"/>
</dbReference>
<sequence length="109" mass="12148">MRNGIYMAEFGTGGIRHLAICSVKDGTIIGADVTHFITGEFVRKGHRFRGHLTLTRHSHRPDLREIAYLDRIESPFSGVGGDSFGEFQAEVVGRQGLRIHVSFHWLSGV</sequence>
<evidence type="ECO:0000313" key="2">
    <source>
        <dbReference type="Proteomes" id="UP000570514"/>
    </source>
</evidence>
<reference evidence="1 2" key="1">
    <citation type="submission" date="2020-03" db="EMBL/GenBank/DDBJ databases">
        <title>Genomic Encyclopedia of Type Strains, Phase IV (KMG-IV): sequencing the most valuable type-strain genomes for metagenomic binning, comparative biology and taxonomic classification.</title>
        <authorList>
            <person name="Goeker M."/>
        </authorList>
    </citation>
    <scope>NUCLEOTIDE SEQUENCE [LARGE SCALE GENOMIC DNA]</scope>
    <source>
        <strain evidence="1 2">DSM 19867</strain>
    </source>
</reference>
<dbReference type="Gene3D" id="2.40.128.380">
    <property type="entry name" value="T3SS negative regulator GrlR"/>
    <property type="match status" value="1"/>
</dbReference>
<dbReference type="Proteomes" id="UP000570514">
    <property type="component" value="Unassembled WGS sequence"/>
</dbReference>
<keyword evidence="2" id="KW-1185">Reference proteome</keyword>
<organism evidence="1 2">
    <name type="scientific">Rhizomicrobium palustre</name>
    <dbReference type="NCBI Taxonomy" id="189966"/>
    <lineage>
        <taxon>Bacteria</taxon>
        <taxon>Pseudomonadati</taxon>
        <taxon>Pseudomonadota</taxon>
        <taxon>Alphaproteobacteria</taxon>
        <taxon>Micropepsales</taxon>
        <taxon>Micropepsaceae</taxon>
        <taxon>Rhizomicrobium</taxon>
    </lineage>
</organism>
<accession>A0A846MX56</accession>
<proteinExistence type="predicted"/>
<dbReference type="AlphaFoldDB" id="A0A846MX56"/>
<dbReference type="InterPro" id="IPR043019">
    <property type="entry name" value="GrlR_sf"/>
</dbReference>
<gene>
    <name evidence="1" type="ORF">FHS83_000960</name>
</gene>
<name>A0A846MX56_9PROT</name>
<comment type="caution">
    <text evidence="1">The sequence shown here is derived from an EMBL/GenBank/DDBJ whole genome shotgun (WGS) entry which is preliminary data.</text>
</comment>
<dbReference type="EMBL" id="JAASRM010000001">
    <property type="protein sequence ID" value="NIK87642.1"/>
    <property type="molecule type" value="Genomic_DNA"/>
</dbReference>